<evidence type="ECO:0000313" key="2">
    <source>
        <dbReference type="Proteomes" id="UP000274920"/>
    </source>
</evidence>
<proteinExistence type="predicted"/>
<evidence type="ECO:0000313" key="1">
    <source>
        <dbReference type="EMBL" id="RRK30513.1"/>
    </source>
</evidence>
<protein>
    <submittedName>
        <fullName evidence="1">Uncharacterized protein</fullName>
    </submittedName>
</protein>
<organism evidence="1 2">
    <name type="scientific">Schaedlerella arabinosiphila</name>
    <dbReference type="NCBI Taxonomy" id="2044587"/>
    <lineage>
        <taxon>Bacteria</taxon>
        <taxon>Bacillati</taxon>
        <taxon>Bacillota</taxon>
        <taxon>Clostridia</taxon>
        <taxon>Lachnospirales</taxon>
        <taxon>Lachnospiraceae</taxon>
        <taxon>Schaedlerella</taxon>
    </lineage>
</organism>
<dbReference type="EMBL" id="RHJS01000002">
    <property type="protein sequence ID" value="RRK30513.1"/>
    <property type="molecule type" value="Genomic_DNA"/>
</dbReference>
<reference evidence="1" key="1">
    <citation type="submission" date="2018-10" db="EMBL/GenBank/DDBJ databases">
        <title>Schaedlerella arabinophila gen. nov. sp. nov., isolated from the mouse intestinal tract and comparative analysis with the genome of the closely related altered Schaedler flora strain ASF502.</title>
        <authorList>
            <person name="Miyake S."/>
            <person name="Soh M."/>
            <person name="Seedorf H."/>
        </authorList>
    </citation>
    <scope>NUCLEOTIDE SEQUENCE [LARGE SCALE GENOMIC DNA]</scope>
    <source>
        <strain evidence="1">DSM 106076</strain>
    </source>
</reference>
<dbReference type="Proteomes" id="UP000274920">
    <property type="component" value="Unassembled WGS sequence"/>
</dbReference>
<sequence length="59" mass="7265">MQYIVRAFYTFSQLIVVFQVAPDNFQILLIWFQDHFIFFGRPCQYTKRKILFVFHKNSI</sequence>
<gene>
    <name evidence="1" type="ORF">EBB54_03300</name>
</gene>
<dbReference type="AlphaFoldDB" id="A0A3R8KXJ8"/>
<comment type="caution">
    <text evidence="1">The sequence shown here is derived from an EMBL/GenBank/DDBJ whole genome shotgun (WGS) entry which is preliminary data.</text>
</comment>
<accession>A0A3R8KXJ8</accession>
<name>A0A3R8KXJ8_9FIRM</name>
<keyword evidence="2" id="KW-1185">Reference proteome</keyword>